<evidence type="ECO:0000259" key="1">
    <source>
        <dbReference type="SMART" id="SM00065"/>
    </source>
</evidence>
<dbReference type="Proteomes" id="UP000464468">
    <property type="component" value="Chromosome"/>
</dbReference>
<dbReference type="EMBL" id="CP047895">
    <property type="protein sequence ID" value="QHL90439.1"/>
    <property type="molecule type" value="Genomic_DNA"/>
</dbReference>
<dbReference type="Pfam" id="PF13185">
    <property type="entry name" value="GAF_2"/>
    <property type="match status" value="1"/>
</dbReference>
<evidence type="ECO:0000313" key="3">
    <source>
        <dbReference type="Proteomes" id="UP000464468"/>
    </source>
</evidence>
<dbReference type="SUPFAM" id="SSF55781">
    <property type="entry name" value="GAF domain-like"/>
    <property type="match status" value="1"/>
</dbReference>
<dbReference type="AlphaFoldDB" id="A0A7Z2NWB6"/>
<gene>
    <name evidence="2" type="ORF">GVO57_05795</name>
</gene>
<protein>
    <submittedName>
        <fullName evidence="2">GAF domain-containing protein</fullName>
    </submittedName>
</protein>
<dbReference type="RefSeq" id="WP_160592367.1">
    <property type="nucleotide sequence ID" value="NZ_CP047895.1"/>
</dbReference>
<evidence type="ECO:0000313" key="2">
    <source>
        <dbReference type="EMBL" id="QHL90439.1"/>
    </source>
</evidence>
<dbReference type="SMART" id="SM00065">
    <property type="entry name" value="GAF"/>
    <property type="match status" value="1"/>
</dbReference>
<feature type="domain" description="GAF" evidence="1">
    <location>
        <begin position="32"/>
        <end position="176"/>
    </location>
</feature>
<keyword evidence="3" id="KW-1185">Reference proteome</keyword>
<sequence length="177" mass="19387">MLETQFIGSSRSTATERARLVELLTAAPAALDESALIDLLFAQAPARLGLDVCFTYRADLDRQMLHVLCVRGLDPVMRDALDGLAFGEFLCGRVARDRRPVVMRDIGHSTDPACAAARKLSLGSYCGFPMIAPDGKLFGVAAFASRSRRWFHDDEVAMFSDLAAEIGLRRLRRKAAA</sequence>
<accession>A0A7Z2NWB6</accession>
<reference evidence="2 3" key="1">
    <citation type="submission" date="2020-01" db="EMBL/GenBank/DDBJ databases">
        <title>Sphingomonas sp. C33 whole genome sequece.</title>
        <authorList>
            <person name="Park C."/>
        </authorList>
    </citation>
    <scope>NUCLEOTIDE SEQUENCE [LARGE SCALE GENOMIC DNA]</scope>
    <source>
        <strain evidence="2 3">C33</strain>
    </source>
</reference>
<dbReference type="InterPro" id="IPR029016">
    <property type="entry name" value="GAF-like_dom_sf"/>
</dbReference>
<organism evidence="2 3">
    <name type="scientific">Sphingomonas changnyeongensis</name>
    <dbReference type="NCBI Taxonomy" id="2698679"/>
    <lineage>
        <taxon>Bacteria</taxon>
        <taxon>Pseudomonadati</taxon>
        <taxon>Pseudomonadota</taxon>
        <taxon>Alphaproteobacteria</taxon>
        <taxon>Sphingomonadales</taxon>
        <taxon>Sphingomonadaceae</taxon>
        <taxon>Sphingomonas</taxon>
    </lineage>
</organism>
<dbReference type="KEGG" id="schy:GVO57_05795"/>
<dbReference type="InterPro" id="IPR003018">
    <property type="entry name" value="GAF"/>
</dbReference>
<dbReference type="Gene3D" id="3.30.450.40">
    <property type="match status" value="1"/>
</dbReference>
<name>A0A7Z2NWB6_9SPHN</name>
<proteinExistence type="predicted"/>